<feature type="domain" description="Ricin B lectin" evidence="14">
    <location>
        <begin position="416"/>
        <end position="523"/>
    </location>
</feature>
<name>A0A2N6N9P7_BEABA</name>
<dbReference type="InterPro" id="IPR013780">
    <property type="entry name" value="Glyco_hydro_b"/>
</dbReference>
<dbReference type="Proteomes" id="UP000235728">
    <property type="component" value="Unassembled WGS sequence"/>
</dbReference>
<reference evidence="16 17" key="1">
    <citation type="journal article" date="2016" name="Appl. Microbiol. Biotechnol.">
        <title>Characterization of T-DNA insertion mutants with decreased virulence in the entomopathogenic fungus Beauveria bassiana JEF-007.</title>
        <authorList>
            <person name="Kim S."/>
            <person name="Lee S.J."/>
            <person name="Nai Y.S."/>
            <person name="Yu J.S."/>
            <person name="Lee M.R."/>
            <person name="Yang Y.T."/>
            <person name="Kim J.S."/>
        </authorList>
    </citation>
    <scope>NUCLEOTIDE SEQUENCE [LARGE SCALE GENOMIC DNA]</scope>
    <source>
        <strain evidence="16 17">JEF-007</strain>
    </source>
</reference>
<feature type="chain" id="PRO_5014749861" description="Alpha-galactosidase" evidence="13">
    <location>
        <begin position="20"/>
        <end position="540"/>
    </location>
</feature>
<dbReference type="InterPro" id="IPR041233">
    <property type="entry name" value="Melibiase_C"/>
</dbReference>
<dbReference type="SUPFAM" id="SSF50370">
    <property type="entry name" value="Ricin B-like lectins"/>
    <property type="match status" value="1"/>
</dbReference>
<dbReference type="Gene3D" id="3.20.20.70">
    <property type="entry name" value="Aldolase class I"/>
    <property type="match status" value="1"/>
</dbReference>
<dbReference type="PROSITE" id="PS00512">
    <property type="entry name" value="ALPHA_GALACTOSIDASE"/>
    <property type="match status" value="1"/>
</dbReference>
<keyword evidence="11 12" id="KW-0326">Glycosidase</keyword>
<dbReference type="InterPro" id="IPR000772">
    <property type="entry name" value="Ricin_B_lectin"/>
</dbReference>
<dbReference type="InterPro" id="IPR035992">
    <property type="entry name" value="Ricin_B-like_lectins"/>
</dbReference>
<dbReference type="Pfam" id="PF17801">
    <property type="entry name" value="Melibiase_C"/>
    <property type="match status" value="1"/>
</dbReference>
<dbReference type="SUPFAM" id="SSF51011">
    <property type="entry name" value="Glycosyl hydrolase domain"/>
    <property type="match status" value="1"/>
</dbReference>
<evidence type="ECO:0000256" key="7">
    <source>
        <dbReference type="ARBA" id="ARBA00022729"/>
    </source>
</evidence>
<gene>
    <name evidence="16" type="primary">aglA_0</name>
    <name evidence="16" type="ORF">BM221_010169</name>
</gene>
<keyword evidence="10" id="KW-0325">Glycoprotein</keyword>
<evidence type="ECO:0000313" key="17">
    <source>
        <dbReference type="Proteomes" id="UP000235728"/>
    </source>
</evidence>
<comment type="similarity">
    <text evidence="4 12">Belongs to the glycosyl hydrolase 27 family.</text>
</comment>
<keyword evidence="12" id="KW-1015">Disulfide bond</keyword>
<dbReference type="OMA" id="NTWSLHC"/>
<sequence length="540" mass="57959">MRSEAILIAATGLVGSAVAGKPDPETLPLPPMGFNNWARFMTSINESIFVDAAAAMTANGLLSAGYNRINLDDAWSTTKRNSTGSMVWDSTKFPRGLTWLTEHLASAGFIPGIYSDAGTLSCAASYPGTLNHESQDLHDFYAWGFRYLKLDGCYVGDFPSVYGLWLGLMAAFNKDKAQNERIVFSNSAPAYYANPQDLRGWYAIMMQAAAGGQLARHSYDVATYSSNPAWNSVMSNYGFQVRATRFQQPGFFNDPDFLIADHPGLTLDEKKSHFALWSSFSAPLIISADIPRLTSDELGFLTNKDLIAVNQDRLVQQASLASRDANWDVLTKSLSNGDRLVTVLNKGSAAADLAVSWARIGVRPDSAATLSVRDLWTGQTSAVRASSGGVAARGVPKHGTAVFRISGDALNTVPTGIIFNTWSLHCLTDSASGAATWSACNASDSQSWTVDQSGRVSSLLNRNSCLVSNHSIRDGGAVSTSEDGCESNAWNFPVSGNIVHKTSGKCVNENEDASTSAVDCGQVENRQVFGVPVGVEIDYS</sequence>
<dbReference type="Pfam" id="PF00652">
    <property type="entry name" value="Ricin_B_lectin"/>
    <property type="match status" value="1"/>
</dbReference>
<evidence type="ECO:0000313" key="16">
    <source>
        <dbReference type="EMBL" id="PMB64004.1"/>
    </source>
</evidence>
<dbReference type="EC" id="3.2.1.22" evidence="5 12"/>
<evidence type="ECO:0000256" key="8">
    <source>
        <dbReference type="ARBA" id="ARBA00022734"/>
    </source>
</evidence>
<organism evidence="16 17">
    <name type="scientific">Beauveria bassiana</name>
    <name type="common">White muscardine disease fungus</name>
    <name type="synonym">Tritirachium shiotae</name>
    <dbReference type="NCBI Taxonomy" id="176275"/>
    <lineage>
        <taxon>Eukaryota</taxon>
        <taxon>Fungi</taxon>
        <taxon>Dikarya</taxon>
        <taxon>Ascomycota</taxon>
        <taxon>Pezizomycotina</taxon>
        <taxon>Sordariomycetes</taxon>
        <taxon>Hypocreomycetidae</taxon>
        <taxon>Hypocreales</taxon>
        <taxon>Cordycipitaceae</taxon>
        <taxon>Beauveria</taxon>
    </lineage>
</organism>
<dbReference type="SUPFAM" id="SSF51445">
    <property type="entry name" value="(Trans)glycosidases"/>
    <property type="match status" value="1"/>
</dbReference>
<evidence type="ECO:0000256" key="12">
    <source>
        <dbReference type="RuleBase" id="RU361168"/>
    </source>
</evidence>
<proteinExistence type="inferred from homology"/>
<dbReference type="PANTHER" id="PTHR11452">
    <property type="entry name" value="ALPHA-GALACTOSIDASE/ALPHA-N-ACETYLGALACTOSAMINIDASE"/>
    <property type="match status" value="1"/>
</dbReference>
<dbReference type="AlphaFoldDB" id="A0A2N6N9P7"/>
<evidence type="ECO:0000256" key="11">
    <source>
        <dbReference type="ARBA" id="ARBA00023295"/>
    </source>
</evidence>
<evidence type="ECO:0000256" key="9">
    <source>
        <dbReference type="ARBA" id="ARBA00022801"/>
    </source>
</evidence>
<evidence type="ECO:0000256" key="10">
    <source>
        <dbReference type="ARBA" id="ARBA00023180"/>
    </source>
</evidence>
<evidence type="ECO:0000256" key="13">
    <source>
        <dbReference type="SAM" id="SignalP"/>
    </source>
</evidence>
<dbReference type="EMBL" id="MRVG01000015">
    <property type="protein sequence ID" value="PMB64004.1"/>
    <property type="molecule type" value="Genomic_DNA"/>
</dbReference>
<evidence type="ECO:0000256" key="2">
    <source>
        <dbReference type="ARBA" id="ARBA00003969"/>
    </source>
</evidence>
<dbReference type="GO" id="GO:0030246">
    <property type="term" value="F:carbohydrate binding"/>
    <property type="evidence" value="ECO:0007669"/>
    <property type="project" value="UniProtKB-KW"/>
</dbReference>
<comment type="subcellular location">
    <subcellularLocation>
        <location evidence="3">Secreted</location>
    </subcellularLocation>
</comment>
<comment type="function">
    <text evidence="2">Hydrolyzes a variety of simple alpha-D-galactoside as well as more complex molecules such as oligosaccharides and polysaccharides.</text>
</comment>
<dbReference type="GO" id="GO:0005975">
    <property type="term" value="P:carbohydrate metabolic process"/>
    <property type="evidence" value="ECO:0007669"/>
    <property type="project" value="InterPro"/>
</dbReference>
<dbReference type="PRINTS" id="PR00740">
    <property type="entry name" value="GLHYDRLASE27"/>
</dbReference>
<dbReference type="Gene3D" id="2.60.40.1180">
    <property type="entry name" value="Golgi alpha-mannosidase II"/>
    <property type="match status" value="1"/>
</dbReference>
<keyword evidence="6" id="KW-0964">Secreted</keyword>
<keyword evidence="7 13" id="KW-0732">Signal</keyword>
<dbReference type="GO" id="GO:0004557">
    <property type="term" value="F:alpha-galactosidase activity"/>
    <property type="evidence" value="ECO:0007669"/>
    <property type="project" value="UniProtKB-EC"/>
</dbReference>
<evidence type="ECO:0000256" key="3">
    <source>
        <dbReference type="ARBA" id="ARBA00004613"/>
    </source>
</evidence>
<protein>
    <recommendedName>
        <fullName evidence="5 12">Alpha-galactosidase</fullName>
        <ecNumber evidence="5 12">3.2.1.22</ecNumber>
    </recommendedName>
    <alternativeName>
        <fullName evidence="12">Melibiase</fullName>
    </alternativeName>
</protein>
<dbReference type="InterPro" id="IPR017853">
    <property type="entry name" value="GH"/>
</dbReference>
<dbReference type="Gene3D" id="2.80.10.50">
    <property type="match status" value="1"/>
</dbReference>
<comment type="catalytic activity">
    <reaction evidence="1 12">
        <text>Hydrolysis of terminal, non-reducing alpha-D-galactose residues in alpha-D-galactosides, including galactose oligosaccharides, galactomannans and galactolipids.</text>
        <dbReference type="EC" id="3.2.1.22"/>
    </reaction>
</comment>
<dbReference type="InterPro" id="IPR013785">
    <property type="entry name" value="Aldolase_TIM"/>
</dbReference>
<dbReference type="CDD" id="cd14792">
    <property type="entry name" value="GH27"/>
    <property type="match status" value="1"/>
</dbReference>
<dbReference type="Pfam" id="PF16499">
    <property type="entry name" value="Melibiase_2"/>
    <property type="match status" value="1"/>
</dbReference>
<dbReference type="GO" id="GO:0005576">
    <property type="term" value="C:extracellular region"/>
    <property type="evidence" value="ECO:0007669"/>
    <property type="project" value="UniProtKB-SubCell"/>
</dbReference>
<evidence type="ECO:0000259" key="14">
    <source>
        <dbReference type="Pfam" id="PF00652"/>
    </source>
</evidence>
<feature type="signal peptide" evidence="13">
    <location>
        <begin position="1"/>
        <end position="19"/>
    </location>
</feature>
<evidence type="ECO:0000256" key="1">
    <source>
        <dbReference type="ARBA" id="ARBA00001255"/>
    </source>
</evidence>
<dbReference type="CDD" id="cd23425">
    <property type="entry name" value="beta-trefoil_Ricin_AglA"/>
    <property type="match status" value="1"/>
</dbReference>
<comment type="caution">
    <text evidence="16">The sequence shown here is derived from an EMBL/GenBank/DDBJ whole genome shotgun (WGS) entry which is preliminary data.</text>
</comment>
<evidence type="ECO:0000256" key="5">
    <source>
        <dbReference type="ARBA" id="ARBA00012755"/>
    </source>
</evidence>
<dbReference type="PANTHER" id="PTHR11452:SF91">
    <property type="entry name" value="ALPHA-GALACTOSIDASE A-RELATED"/>
    <property type="match status" value="1"/>
</dbReference>
<dbReference type="InterPro" id="IPR002241">
    <property type="entry name" value="Glyco_hydro_27"/>
</dbReference>
<keyword evidence="8" id="KW-0430">Lectin</keyword>
<accession>A0A2N6N9P7</accession>
<feature type="domain" description="Alpha galactosidase C-terminal" evidence="15">
    <location>
        <begin position="325"/>
        <end position="405"/>
    </location>
</feature>
<evidence type="ECO:0000256" key="6">
    <source>
        <dbReference type="ARBA" id="ARBA00022525"/>
    </source>
</evidence>
<evidence type="ECO:0000259" key="15">
    <source>
        <dbReference type="Pfam" id="PF17801"/>
    </source>
</evidence>
<dbReference type="InterPro" id="IPR000111">
    <property type="entry name" value="Glyco_hydro_27/36_CS"/>
</dbReference>
<evidence type="ECO:0000256" key="4">
    <source>
        <dbReference type="ARBA" id="ARBA00009743"/>
    </source>
</evidence>
<keyword evidence="9 12" id="KW-0378">Hydrolase</keyword>